<evidence type="ECO:0000313" key="8">
    <source>
        <dbReference type="EMBL" id="ORX61024.1"/>
    </source>
</evidence>
<dbReference type="SUPFAM" id="SSF57667">
    <property type="entry name" value="beta-beta-alpha zinc fingers"/>
    <property type="match status" value="2"/>
</dbReference>
<dbReference type="PANTHER" id="PTHR23057">
    <property type="entry name" value="JUXTAPOSED WITH ANOTHER ZINC FINGER PROTEIN 1"/>
    <property type="match status" value="1"/>
</dbReference>
<keyword evidence="4" id="KW-0862">Zinc</keyword>
<feature type="compositionally biased region" description="Low complexity" evidence="6">
    <location>
        <begin position="80"/>
        <end position="93"/>
    </location>
</feature>
<reference evidence="8 9" key="1">
    <citation type="submission" date="2016-08" db="EMBL/GenBank/DDBJ databases">
        <title>Genomes of anaerobic fungi encode conserved fungal cellulosomes for biomass hydrolysis.</title>
        <authorList>
            <consortium name="DOE Joint Genome Institute"/>
            <person name="Haitjema C.H."/>
            <person name="Gilmore S.P."/>
            <person name="Henske J.K."/>
            <person name="Solomon K.V."/>
            <person name="De Groot R."/>
            <person name="Kuo A."/>
            <person name="Mondo S.J."/>
            <person name="Salamov A.A."/>
            <person name="Labutti K."/>
            <person name="Zhao Z."/>
            <person name="Chiniquy J."/>
            <person name="Barry K."/>
            <person name="Brewer H.M."/>
            <person name="Purvine S.O."/>
            <person name="Wright A.T."/>
            <person name="Boxma B."/>
            <person name="Van Alen T."/>
            <person name="Hackstein J.H."/>
            <person name="Baker S.E."/>
            <person name="Grigoriev I.V."/>
            <person name="O'Malley M.A."/>
        </authorList>
    </citation>
    <scope>NUCLEOTIDE SEQUENCE [LARGE SCALE GENOMIC DNA]</scope>
    <source>
        <strain evidence="9">finn</strain>
    </source>
</reference>
<dbReference type="PROSITE" id="PS50157">
    <property type="entry name" value="ZINC_FINGER_C2H2_2"/>
    <property type="match status" value="2"/>
</dbReference>
<evidence type="ECO:0000256" key="5">
    <source>
        <dbReference type="PROSITE-ProRule" id="PRU00042"/>
    </source>
</evidence>
<comment type="caution">
    <text evidence="8">The sequence shown here is derived from an EMBL/GenBank/DDBJ whole genome shotgun (WGS) entry which is preliminary data.</text>
</comment>
<feature type="compositionally biased region" description="Low complexity" evidence="6">
    <location>
        <begin position="27"/>
        <end position="49"/>
    </location>
</feature>
<reference evidence="8 9" key="2">
    <citation type="submission" date="2016-08" db="EMBL/GenBank/DDBJ databases">
        <title>Pervasive Adenine N6-methylation of Active Genes in Fungi.</title>
        <authorList>
            <consortium name="DOE Joint Genome Institute"/>
            <person name="Mondo S.J."/>
            <person name="Dannebaum R.O."/>
            <person name="Kuo R.C."/>
            <person name="Labutti K."/>
            <person name="Haridas S."/>
            <person name="Kuo A."/>
            <person name="Salamov A."/>
            <person name="Ahrendt S.R."/>
            <person name="Lipzen A."/>
            <person name="Sullivan W."/>
            <person name="Andreopoulos W.B."/>
            <person name="Clum A."/>
            <person name="Lindquist E."/>
            <person name="Daum C."/>
            <person name="Ramamoorthy G.K."/>
            <person name="Gryganskyi A."/>
            <person name="Culley D."/>
            <person name="Magnuson J.K."/>
            <person name="James T.Y."/>
            <person name="O'Malley M.A."/>
            <person name="Stajich J.E."/>
            <person name="Spatafora J.W."/>
            <person name="Visel A."/>
            <person name="Grigoriev I.V."/>
        </authorList>
    </citation>
    <scope>NUCLEOTIDE SEQUENCE [LARGE SCALE GENOMIC DNA]</scope>
    <source>
        <strain evidence="9">finn</strain>
    </source>
</reference>
<evidence type="ECO:0000256" key="1">
    <source>
        <dbReference type="ARBA" id="ARBA00022723"/>
    </source>
</evidence>
<feature type="compositionally biased region" description="Polar residues" evidence="6">
    <location>
        <begin position="283"/>
        <end position="296"/>
    </location>
</feature>
<feature type="region of interest" description="Disordered" evidence="6">
    <location>
        <begin position="27"/>
        <end position="52"/>
    </location>
</feature>
<dbReference type="Proteomes" id="UP000193719">
    <property type="component" value="Unassembled WGS sequence"/>
</dbReference>
<feature type="region of interest" description="Disordered" evidence="6">
    <location>
        <begin position="374"/>
        <end position="397"/>
    </location>
</feature>
<dbReference type="AlphaFoldDB" id="A0A1Y1VNP0"/>
<feature type="domain" description="C2H2-type" evidence="7">
    <location>
        <begin position="348"/>
        <end position="373"/>
    </location>
</feature>
<feature type="domain" description="C2H2-type" evidence="7">
    <location>
        <begin position="308"/>
        <end position="338"/>
    </location>
</feature>
<evidence type="ECO:0000256" key="2">
    <source>
        <dbReference type="ARBA" id="ARBA00022737"/>
    </source>
</evidence>
<dbReference type="InterPro" id="IPR013087">
    <property type="entry name" value="Znf_C2H2_type"/>
</dbReference>
<name>A0A1Y1VNP0_9FUNG</name>
<evidence type="ECO:0000259" key="7">
    <source>
        <dbReference type="PROSITE" id="PS50157"/>
    </source>
</evidence>
<protein>
    <recommendedName>
        <fullName evidence="7">C2H2-type domain-containing protein</fullName>
    </recommendedName>
</protein>
<dbReference type="GO" id="GO:0005634">
    <property type="term" value="C:nucleus"/>
    <property type="evidence" value="ECO:0007669"/>
    <property type="project" value="TreeGrafter"/>
</dbReference>
<keyword evidence="3 5" id="KW-0863">Zinc-finger</keyword>
<keyword evidence="2" id="KW-0677">Repeat</keyword>
<feature type="region of interest" description="Disordered" evidence="6">
    <location>
        <begin position="201"/>
        <end position="296"/>
    </location>
</feature>
<dbReference type="Gene3D" id="3.30.160.60">
    <property type="entry name" value="Classic Zinc Finger"/>
    <property type="match status" value="2"/>
</dbReference>
<organism evidence="8 9">
    <name type="scientific">Piromyces finnis</name>
    <dbReference type="NCBI Taxonomy" id="1754191"/>
    <lineage>
        <taxon>Eukaryota</taxon>
        <taxon>Fungi</taxon>
        <taxon>Fungi incertae sedis</taxon>
        <taxon>Chytridiomycota</taxon>
        <taxon>Chytridiomycota incertae sedis</taxon>
        <taxon>Neocallimastigomycetes</taxon>
        <taxon>Neocallimastigales</taxon>
        <taxon>Neocallimastigaceae</taxon>
        <taxon>Piromyces</taxon>
    </lineage>
</organism>
<feature type="region of interest" description="Disordered" evidence="6">
    <location>
        <begin position="72"/>
        <end position="93"/>
    </location>
</feature>
<dbReference type="GO" id="GO:0008270">
    <property type="term" value="F:zinc ion binding"/>
    <property type="evidence" value="ECO:0007669"/>
    <property type="project" value="UniProtKB-KW"/>
</dbReference>
<keyword evidence="9" id="KW-1185">Reference proteome</keyword>
<dbReference type="PANTHER" id="PTHR23057:SF0">
    <property type="entry name" value="JUXTAPOSED WITH ANOTHER ZINC FINGER PROTEIN 1"/>
    <property type="match status" value="1"/>
</dbReference>
<dbReference type="PROSITE" id="PS00028">
    <property type="entry name" value="ZINC_FINGER_C2H2_1"/>
    <property type="match status" value="2"/>
</dbReference>
<feature type="compositionally biased region" description="Low complexity" evidence="6">
    <location>
        <begin position="232"/>
        <end position="273"/>
    </location>
</feature>
<accession>A0A1Y1VNP0</accession>
<dbReference type="STRING" id="1754191.A0A1Y1VNP0"/>
<dbReference type="InterPro" id="IPR036236">
    <property type="entry name" value="Znf_C2H2_sf"/>
</dbReference>
<evidence type="ECO:0000256" key="4">
    <source>
        <dbReference type="ARBA" id="ARBA00022833"/>
    </source>
</evidence>
<proteinExistence type="predicted"/>
<dbReference type="InterPro" id="IPR051580">
    <property type="entry name" value="ZnF-Chromatin_assoc"/>
</dbReference>
<sequence length="483" mass="55402">MISQYQINNELVDTTSTAYPSMYIQNQQNGQNQSGSTNSPQNPSSTQTPWDETTNAQSFLSNNSYLLARQQIPSTRTQLSSRSNSFHSQFSSSNTQTQQKFANYIAQQNYYLQNQNSNPSSITTQIVTYPQQIASIQQQIHSSSASNAKYPTMYTSPSTTATYSVPIQQQNLPSNHQMIYYHQNINKSDYMLNENLQIPTPIQSPQKHKYGTASQSSSQGITLPSITMLNEGSRTQNQSNSSSNTIINNPGNNSFSDNVNSESTSSSDTYSKNDINKQDSESTIRSIPVSPNSNPLDMYDQNFNSKPFRCPYPGCTKSYKNRNGLKYHTQHGHQQEEFYADLEVCKPFVCSVKGCNKRYKNSNGLKYHLEHSHNIVPTNNTNSSNSDDEGQNRIQQQLQQQQLQQQQLQQQQLQQQQYQQQQIQQQQYQQQQIQFQQQQQMQLQQQQYQQQYQQQFQFQQQQIQHPAFVQLPLVTEGPAYHTL</sequence>
<keyword evidence="1" id="KW-0479">Metal-binding</keyword>
<dbReference type="EMBL" id="MCFH01000001">
    <property type="protein sequence ID" value="ORX61024.1"/>
    <property type="molecule type" value="Genomic_DNA"/>
</dbReference>
<gene>
    <name evidence="8" type="ORF">BCR36DRAFT_408009</name>
</gene>
<dbReference type="SMART" id="SM00355">
    <property type="entry name" value="ZnF_C2H2"/>
    <property type="match status" value="2"/>
</dbReference>
<evidence type="ECO:0000256" key="6">
    <source>
        <dbReference type="SAM" id="MobiDB-lite"/>
    </source>
</evidence>
<feature type="compositionally biased region" description="Polar residues" evidence="6">
    <location>
        <begin position="212"/>
        <end position="230"/>
    </location>
</feature>
<evidence type="ECO:0000313" key="9">
    <source>
        <dbReference type="Proteomes" id="UP000193719"/>
    </source>
</evidence>
<dbReference type="OrthoDB" id="3269380at2759"/>
<evidence type="ECO:0000256" key="3">
    <source>
        <dbReference type="ARBA" id="ARBA00022771"/>
    </source>
</evidence>